<accession>A0A0E9MM68</accession>
<dbReference type="GO" id="GO:0006281">
    <property type="term" value="P:DNA repair"/>
    <property type="evidence" value="ECO:0007669"/>
    <property type="project" value="TreeGrafter"/>
</dbReference>
<protein>
    <recommendedName>
        <fullName evidence="4">phosphoglycolate phosphatase</fullName>
        <ecNumber evidence="4">3.1.3.18</ecNumber>
    </recommendedName>
</protein>
<dbReference type="PANTHER" id="PTHR43434">
    <property type="entry name" value="PHOSPHOGLYCOLATE PHOSPHATASE"/>
    <property type="match status" value="1"/>
</dbReference>
<dbReference type="PANTHER" id="PTHR43434:SF1">
    <property type="entry name" value="PHOSPHOGLYCOLATE PHOSPHATASE"/>
    <property type="match status" value="1"/>
</dbReference>
<dbReference type="OrthoDB" id="9800058at2"/>
<dbReference type="EMBL" id="BBWU01000016">
    <property type="protein sequence ID" value="GAO38598.1"/>
    <property type="molecule type" value="Genomic_DNA"/>
</dbReference>
<gene>
    <name evidence="5" type="ORF">SCH01S_16_01170</name>
</gene>
<comment type="pathway">
    <text evidence="2">Organic acid metabolism; glycolate biosynthesis; glycolate from 2-phosphoglycolate: step 1/1.</text>
</comment>
<comment type="catalytic activity">
    <reaction evidence="1">
        <text>2-phosphoglycolate + H2O = glycolate + phosphate</text>
        <dbReference type="Rhea" id="RHEA:14369"/>
        <dbReference type="ChEBI" id="CHEBI:15377"/>
        <dbReference type="ChEBI" id="CHEBI:29805"/>
        <dbReference type="ChEBI" id="CHEBI:43474"/>
        <dbReference type="ChEBI" id="CHEBI:58033"/>
        <dbReference type="EC" id="3.1.3.18"/>
    </reaction>
</comment>
<organism evidence="5 6">
    <name type="scientific">Sphingomonas changbaiensis NBRC 104936</name>
    <dbReference type="NCBI Taxonomy" id="1219043"/>
    <lineage>
        <taxon>Bacteria</taxon>
        <taxon>Pseudomonadati</taxon>
        <taxon>Pseudomonadota</taxon>
        <taxon>Alphaproteobacteria</taxon>
        <taxon>Sphingomonadales</taxon>
        <taxon>Sphingomonadaceae</taxon>
        <taxon>Sphingomonas</taxon>
    </lineage>
</organism>
<dbReference type="InterPro" id="IPR023214">
    <property type="entry name" value="HAD_sf"/>
</dbReference>
<dbReference type="Gene3D" id="1.10.150.520">
    <property type="match status" value="1"/>
</dbReference>
<name>A0A0E9MM68_9SPHN</name>
<evidence type="ECO:0000313" key="5">
    <source>
        <dbReference type="EMBL" id="GAO38598.1"/>
    </source>
</evidence>
<comment type="caution">
    <text evidence="5">The sequence shown here is derived from an EMBL/GenBank/DDBJ whole genome shotgun (WGS) entry which is preliminary data.</text>
</comment>
<evidence type="ECO:0000256" key="3">
    <source>
        <dbReference type="ARBA" id="ARBA00006171"/>
    </source>
</evidence>
<dbReference type="AlphaFoldDB" id="A0A0E9MM68"/>
<dbReference type="RefSeq" id="WP_052733755.1">
    <property type="nucleotide sequence ID" value="NZ_BBWU01000016.1"/>
</dbReference>
<dbReference type="Pfam" id="PF00702">
    <property type="entry name" value="Hydrolase"/>
    <property type="match status" value="1"/>
</dbReference>
<dbReference type="InterPro" id="IPR036412">
    <property type="entry name" value="HAD-like_sf"/>
</dbReference>
<comment type="similarity">
    <text evidence="3">Belongs to the HAD-like hydrolase superfamily. CbbY/CbbZ/Gph/YieH family.</text>
</comment>
<evidence type="ECO:0000256" key="4">
    <source>
        <dbReference type="ARBA" id="ARBA00013078"/>
    </source>
</evidence>
<keyword evidence="6" id="KW-1185">Reference proteome</keyword>
<evidence type="ECO:0000256" key="2">
    <source>
        <dbReference type="ARBA" id="ARBA00004818"/>
    </source>
</evidence>
<dbReference type="InterPro" id="IPR050155">
    <property type="entry name" value="HAD-like_hydrolase_sf"/>
</dbReference>
<proteinExistence type="inferred from homology"/>
<dbReference type="GO" id="GO:0008967">
    <property type="term" value="F:phosphoglycolate phosphatase activity"/>
    <property type="evidence" value="ECO:0007669"/>
    <property type="project" value="UniProtKB-EC"/>
</dbReference>
<dbReference type="Gene3D" id="3.40.50.1000">
    <property type="entry name" value="HAD superfamily/HAD-like"/>
    <property type="match status" value="2"/>
</dbReference>
<evidence type="ECO:0000313" key="6">
    <source>
        <dbReference type="Proteomes" id="UP000033202"/>
    </source>
</evidence>
<dbReference type="SUPFAM" id="SSF56784">
    <property type="entry name" value="HAD-like"/>
    <property type="match status" value="1"/>
</dbReference>
<evidence type="ECO:0000256" key="1">
    <source>
        <dbReference type="ARBA" id="ARBA00000830"/>
    </source>
</evidence>
<dbReference type="EC" id="3.1.3.18" evidence="4"/>
<reference evidence="5 6" key="1">
    <citation type="submission" date="2015-04" db="EMBL/GenBank/DDBJ databases">
        <title>Whole genome shotgun sequence of Sphingomonas changbaiensis NBRC 104936.</title>
        <authorList>
            <person name="Katano-Makiyama Y."/>
            <person name="Hosoyama A."/>
            <person name="Hashimoto M."/>
            <person name="Noguchi M."/>
            <person name="Tsuchikane K."/>
            <person name="Ohji S."/>
            <person name="Yamazoe A."/>
            <person name="Ichikawa N."/>
            <person name="Kimura A."/>
            <person name="Fujita N."/>
        </authorList>
    </citation>
    <scope>NUCLEOTIDE SEQUENCE [LARGE SCALE GENOMIC DNA]</scope>
    <source>
        <strain evidence="5 6">NBRC 104936</strain>
    </source>
</reference>
<sequence>MSERIAHLVCDLDNTLYDWVGFFVPSFYAMLDKIVEIVGCDRDALIDDFRRVHRRNHDSEHGFAALETELLRSHFPQFSAIDLARHIDPALHAYNRTRKETLRTYPGVHETLAKLRSRGIRVLAHSEAKYHSIVDRLSRLSLFEHFDRIYCRERSPSSHPDPSKIRAIASDTDLDKVVELSHHQRKPSADVLLEICAREGAAVEASAYVGDSLAKDIVMANDAGLFSVWARYGTAVDPQTYEKLVRISHWTPEEIEQERSYRVRAETARPSAILENGFFELLNVLPSREALTSSPRSL</sequence>
<dbReference type="STRING" id="1219043.SCH01S_16_01170"/>
<dbReference type="Proteomes" id="UP000033202">
    <property type="component" value="Unassembled WGS sequence"/>
</dbReference>